<feature type="region of interest" description="Disordered" evidence="1">
    <location>
        <begin position="28"/>
        <end position="52"/>
    </location>
</feature>
<feature type="domain" description="DUF7730" evidence="2">
    <location>
        <begin position="2"/>
        <end position="125"/>
    </location>
</feature>
<reference evidence="3" key="1">
    <citation type="journal article" date="2023" name="Genome Biol. Evol.">
        <title>First Whole Genome Sequence and Flow Cytometry Genome Size Data for the Lichen-Forming Fungus Ramalina farinacea (Ascomycota).</title>
        <authorList>
            <person name="Llewellyn T."/>
            <person name="Mian S."/>
            <person name="Hill R."/>
            <person name="Leitch I.J."/>
            <person name="Gaya E."/>
        </authorList>
    </citation>
    <scope>NUCLEOTIDE SEQUENCE</scope>
    <source>
        <strain evidence="3">LIQ254RAFAR</strain>
    </source>
</reference>
<comment type="caution">
    <text evidence="3">The sequence shown here is derived from an EMBL/GenBank/DDBJ whole genome shotgun (WGS) entry which is preliminary data.</text>
</comment>
<evidence type="ECO:0000259" key="2">
    <source>
        <dbReference type="Pfam" id="PF24864"/>
    </source>
</evidence>
<dbReference type="AlphaFoldDB" id="A0AA43QQD6"/>
<dbReference type="PANTHER" id="PTHR38790">
    <property type="entry name" value="2EXR DOMAIN-CONTAINING PROTEIN-RELATED"/>
    <property type="match status" value="1"/>
</dbReference>
<dbReference type="InterPro" id="IPR056632">
    <property type="entry name" value="DUF7730"/>
</dbReference>
<dbReference type="PANTHER" id="PTHR38790:SF8">
    <property type="entry name" value="F-BOX DOMAIN-CONTAINING PROTEIN"/>
    <property type="match status" value="1"/>
</dbReference>
<dbReference type="EMBL" id="JAPUFD010000009">
    <property type="protein sequence ID" value="MDI1489191.1"/>
    <property type="molecule type" value="Genomic_DNA"/>
</dbReference>
<keyword evidence="4" id="KW-1185">Reference proteome</keyword>
<sequence length="247" mass="27931">MDLPKELRDQIYTHCFCAGNVYPYAHTERDSHPGQNHRSLTSTLGRSNTSLQTKSALSEARNMLPMALLLASKTIYEEASLVLFSDNTFVLPTLHYTAMFFAAFNGKGQLSRITKLELAFTTADLHSDQGHLPIHQAGKIARAAHPDELLNHIIDIWSRKALLALSSTRCKQITIRMEDAQCLQKSCRLDDNARWRLVLPRDPWSRVDDYQPAPRREVSIRGLPDRSSLQRVLSNIGGYREEDSTAN</sequence>
<dbReference type="Pfam" id="PF24864">
    <property type="entry name" value="DUF7730"/>
    <property type="match status" value="1"/>
</dbReference>
<accession>A0AA43QQD6</accession>
<evidence type="ECO:0000256" key="1">
    <source>
        <dbReference type="SAM" id="MobiDB-lite"/>
    </source>
</evidence>
<proteinExistence type="predicted"/>
<dbReference type="Proteomes" id="UP001161017">
    <property type="component" value="Unassembled WGS sequence"/>
</dbReference>
<name>A0AA43QQD6_9LECA</name>
<feature type="compositionally biased region" description="Polar residues" evidence="1">
    <location>
        <begin position="33"/>
        <end position="52"/>
    </location>
</feature>
<evidence type="ECO:0000313" key="3">
    <source>
        <dbReference type="EMBL" id="MDI1489191.1"/>
    </source>
</evidence>
<evidence type="ECO:0000313" key="4">
    <source>
        <dbReference type="Proteomes" id="UP001161017"/>
    </source>
</evidence>
<gene>
    <name evidence="3" type="ORF">OHK93_008469</name>
</gene>
<organism evidence="3 4">
    <name type="scientific">Ramalina farinacea</name>
    <dbReference type="NCBI Taxonomy" id="258253"/>
    <lineage>
        <taxon>Eukaryota</taxon>
        <taxon>Fungi</taxon>
        <taxon>Dikarya</taxon>
        <taxon>Ascomycota</taxon>
        <taxon>Pezizomycotina</taxon>
        <taxon>Lecanoromycetes</taxon>
        <taxon>OSLEUM clade</taxon>
        <taxon>Lecanoromycetidae</taxon>
        <taxon>Lecanorales</taxon>
        <taxon>Lecanorineae</taxon>
        <taxon>Ramalinaceae</taxon>
        <taxon>Ramalina</taxon>
    </lineage>
</organism>
<protein>
    <recommendedName>
        <fullName evidence="2">DUF7730 domain-containing protein</fullName>
    </recommendedName>
</protein>